<dbReference type="NCBIfam" id="NF003417">
    <property type="entry name" value="PRK04813.1"/>
    <property type="match status" value="5"/>
</dbReference>
<comment type="caution">
    <text evidence="8">The sequence shown here is derived from an EMBL/GenBank/DDBJ whole genome shotgun (WGS) entry which is preliminary data.</text>
</comment>
<feature type="domain" description="Carrier" evidence="7">
    <location>
        <begin position="4411"/>
        <end position="4486"/>
    </location>
</feature>
<keyword evidence="5" id="KW-0677">Repeat</keyword>
<gene>
    <name evidence="8" type="ORF">KDI_33890</name>
</gene>
<dbReference type="CDD" id="cd19534">
    <property type="entry name" value="E_NRPS"/>
    <property type="match status" value="1"/>
</dbReference>
<dbReference type="InterPro" id="IPR036736">
    <property type="entry name" value="ACP-like_sf"/>
</dbReference>
<reference evidence="8 9" key="1">
    <citation type="submission" date="2019-01" db="EMBL/GenBank/DDBJ databases">
        <title>Draft genome sequence of Dictyobacter sp. Uno17.</title>
        <authorList>
            <person name="Wang C.M."/>
            <person name="Zheng Y."/>
            <person name="Sakai Y."/>
            <person name="Abe K."/>
            <person name="Yokota A."/>
            <person name="Yabe S."/>
        </authorList>
    </citation>
    <scope>NUCLEOTIDE SEQUENCE [LARGE SCALE GENOMIC DNA]</scope>
    <source>
        <strain evidence="8 9">Uno17</strain>
    </source>
</reference>
<dbReference type="InterPro" id="IPR025110">
    <property type="entry name" value="AMP-bd_C"/>
</dbReference>
<dbReference type="SUPFAM" id="SSF52777">
    <property type="entry name" value="CoA-dependent acyltransferases"/>
    <property type="match status" value="12"/>
</dbReference>
<evidence type="ECO:0000313" key="9">
    <source>
        <dbReference type="Proteomes" id="UP000322530"/>
    </source>
</evidence>
<dbReference type="Pfam" id="PF00501">
    <property type="entry name" value="AMP-binding"/>
    <property type="match status" value="4"/>
</dbReference>
<dbReference type="NCBIfam" id="TIGR01733">
    <property type="entry name" value="AA-adenyl-dom"/>
    <property type="match status" value="4"/>
</dbReference>
<accession>A0A5A5TF28</accession>
<dbReference type="FunFam" id="3.30.300.30:FF:000010">
    <property type="entry name" value="Enterobactin synthetase component F"/>
    <property type="match status" value="3"/>
</dbReference>
<dbReference type="InterPro" id="IPR045851">
    <property type="entry name" value="AMP-bd_C_sf"/>
</dbReference>
<dbReference type="InterPro" id="IPR023213">
    <property type="entry name" value="CAT-like_dom_sf"/>
</dbReference>
<dbReference type="InterPro" id="IPR010071">
    <property type="entry name" value="AA_adenyl_dom"/>
</dbReference>
<dbReference type="CDD" id="cd17651">
    <property type="entry name" value="A_NRPS_VisG_like"/>
    <property type="match status" value="1"/>
</dbReference>
<dbReference type="NCBIfam" id="NF004282">
    <property type="entry name" value="PRK05691.1"/>
    <property type="match status" value="6"/>
</dbReference>
<dbReference type="GO" id="GO:0031177">
    <property type="term" value="F:phosphopantetheine binding"/>
    <property type="evidence" value="ECO:0007669"/>
    <property type="project" value="InterPro"/>
</dbReference>
<dbReference type="InterPro" id="IPR000873">
    <property type="entry name" value="AMP-dep_synth/lig_dom"/>
</dbReference>
<feature type="domain" description="Carrier" evidence="7">
    <location>
        <begin position="5482"/>
        <end position="5557"/>
    </location>
</feature>
<dbReference type="CDD" id="cd19543">
    <property type="entry name" value="DCL_NRPS"/>
    <property type="match status" value="1"/>
</dbReference>
<dbReference type="Pfam" id="PF00550">
    <property type="entry name" value="PP-binding"/>
    <property type="match status" value="6"/>
</dbReference>
<dbReference type="GO" id="GO:0044550">
    <property type="term" value="P:secondary metabolite biosynthetic process"/>
    <property type="evidence" value="ECO:0007669"/>
    <property type="project" value="UniProtKB-ARBA"/>
</dbReference>
<dbReference type="InterPro" id="IPR042099">
    <property type="entry name" value="ANL_N_sf"/>
</dbReference>
<name>A0A5A5TF28_9CHLR</name>
<dbReference type="Gene3D" id="3.40.50.980">
    <property type="match status" value="8"/>
</dbReference>
<dbReference type="Gene3D" id="1.10.1200.10">
    <property type="entry name" value="ACP-like"/>
    <property type="match status" value="6"/>
</dbReference>
<dbReference type="SUPFAM" id="SSF47336">
    <property type="entry name" value="ACP-like"/>
    <property type="match status" value="6"/>
</dbReference>
<feature type="domain" description="Carrier" evidence="7">
    <location>
        <begin position="1261"/>
        <end position="1335"/>
    </location>
</feature>
<dbReference type="Gene3D" id="2.30.38.10">
    <property type="entry name" value="Luciferase, Domain 3"/>
    <property type="match status" value="4"/>
</dbReference>
<dbReference type="Gene3D" id="3.40.50.12780">
    <property type="entry name" value="N-terminal domain of ligase-like"/>
    <property type="match status" value="1"/>
</dbReference>
<organism evidence="8 9">
    <name type="scientific">Dictyobacter arantiisoli</name>
    <dbReference type="NCBI Taxonomy" id="2014874"/>
    <lineage>
        <taxon>Bacteria</taxon>
        <taxon>Bacillati</taxon>
        <taxon>Chloroflexota</taxon>
        <taxon>Ktedonobacteria</taxon>
        <taxon>Ktedonobacterales</taxon>
        <taxon>Dictyobacteraceae</taxon>
        <taxon>Dictyobacter</taxon>
    </lineage>
</organism>
<dbReference type="PROSITE" id="PS00012">
    <property type="entry name" value="PHOSPHOPANTETHEINE"/>
    <property type="match status" value="4"/>
</dbReference>
<dbReference type="InterPro" id="IPR009081">
    <property type="entry name" value="PP-bd_ACP"/>
</dbReference>
<dbReference type="Pfam" id="PF00668">
    <property type="entry name" value="Condensation"/>
    <property type="match status" value="6"/>
</dbReference>
<dbReference type="PANTHER" id="PTHR45527">
    <property type="entry name" value="NONRIBOSOMAL PEPTIDE SYNTHETASE"/>
    <property type="match status" value="1"/>
</dbReference>
<keyword evidence="4" id="KW-0597">Phosphoprotein</keyword>
<protein>
    <recommendedName>
        <fullName evidence="7">Carrier domain-containing protein</fullName>
    </recommendedName>
</protein>
<dbReference type="CDD" id="cd17652">
    <property type="entry name" value="A_NRPS_CmdD_like"/>
    <property type="match status" value="1"/>
</dbReference>
<evidence type="ECO:0000313" key="8">
    <source>
        <dbReference type="EMBL" id="GCF09825.1"/>
    </source>
</evidence>
<dbReference type="Pfam" id="PF00975">
    <property type="entry name" value="Thioesterase"/>
    <property type="match status" value="1"/>
</dbReference>
<dbReference type="FunFam" id="3.40.50.980:FF:000002">
    <property type="entry name" value="Enterobactin synthetase component F"/>
    <property type="match status" value="2"/>
</dbReference>
<evidence type="ECO:0000256" key="1">
    <source>
        <dbReference type="ARBA" id="ARBA00001957"/>
    </source>
</evidence>
<dbReference type="FunFam" id="3.40.50.980:FF:000001">
    <property type="entry name" value="Non-ribosomal peptide synthetase"/>
    <property type="match status" value="4"/>
</dbReference>
<dbReference type="InterPro" id="IPR029058">
    <property type="entry name" value="AB_hydrolase_fold"/>
</dbReference>
<dbReference type="GO" id="GO:0005829">
    <property type="term" value="C:cytosol"/>
    <property type="evidence" value="ECO:0007669"/>
    <property type="project" value="TreeGrafter"/>
</dbReference>
<dbReference type="EMBL" id="BIXY01000052">
    <property type="protein sequence ID" value="GCF09825.1"/>
    <property type="molecule type" value="Genomic_DNA"/>
</dbReference>
<dbReference type="SMART" id="SM00823">
    <property type="entry name" value="PKS_PP"/>
    <property type="match status" value="6"/>
</dbReference>
<feature type="domain" description="Carrier" evidence="7">
    <location>
        <begin position="3340"/>
        <end position="3415"/>
    </location>
</feature>
<dbReference type="PANTHER" id="PTHR45527:SF14">
    <property type="entry name" value="PLIPASTATIN SYNTHASE SUBUNIT B"/>
    <property type="match status" value="1"/>
</dbReference>
<dbReference type="SMART" id="SM00824">
    <property type="entry name" value="PKS_TE"/>
    <property type="match status" value="1"/>
</dbReference>
<dbReference type="InterPro" id="IPR006162">
    <property type="entry name" value="Ppantetheine_attach_site"/>
</dbReference>
<dbReference type="FunFam" id="1.10.1200.10:FF:000005">
    <property type="entry name" value="Nonribosomal peptide synthetase 1"/>
    <property type="match status" value="2"/>
</dbReference>
<dbReference type="InterPro" id="IPR001242">
    <property type="entry name" value="Condensation_dom"/>
</dbReference>
<sequence>MPIGRPIANTQLYVLDAWFQPVPIGVPGELYIGGSALARGYTHPDLTAERFLPHPFSTEPGARLYRTGDRVWYRADGTLQYLGRIDQQVKLRGFRIELGEIEAALLAYPAIREAVVVVRDDPPIGKQLVAYLVGHPEQPLIIDKIHAFLQGRLPSYMLPGAWVCLDVLPLTLNGKVDRHALPAPAEQPEAEGQAREGAQTPLEELVLGTWSAVLGRQQVGRHDNFFALGGHSLLATQLMTRLRTIFNIELPLRTVFETPTVAGLAHTIEQRLTQEHTLSVPPLLAGTRPLQLPLSFAQQRLWFLDQLEPGNAAYLVPSALRVQGEANIRYLEESFQSLISRHESLRTTFAEHDGQPLQVIHATRPVQLPVIDLQGLDPERREREAHYLAEQEAQRSCDLTQGPLLRTSILRLEREEHILLLTLHHIITDGWSNDVLVRELLTFYRSFAAGQTSSPLPPLSLQYADYTLWQRQWLQGEALDAQLAYWREQLAGVSPLELPTDHARPVMQRYRGANLTWQLPVTLSEDLQALSREQDVTLFMLLLASFQVLLMRYSGQSDISVGTPIANRQHEEIEGVIGFFVNTLVLRTDLSGDPTFAQVLQRVREVCLGAYAHQDLPFEKVVEELAPERDLSRSPLFQVMLTMQNVPEDQGTLAGLSMSPLEVEQLVSKFDLTLSIAEIGHLLCGTLTYNTDLFAVETVTRLLNHWQALLVSILHDPQTRVWALPLLSQKEHDQTVRQWNETQQDYPQHSVHHLFEQQARQTPDMVALVFEEQMLTYGELNQRANQLAHYLQQQGAGPEVLVAICLERSLEMVVGILAVLKTGSAYVPLDPTLPQQRLAYMLEDAQISFVLTQSHLQNHPTLQERKLFCIDTKDFSQKAEFTTNLDIALQPDNLVYMIYTSGSTGQPKGVMNTQHGLLNRLAWMQQIYQLTDHDRVLHKTPFSFDVSVWEFFWPLITGAQLIVAQPGGHQDPAYLKQLIIQQHVTTIHFVPSMLQAFLFEPTTLRDCTSLRQVMCSGEALSAELQARFFALAPHHMLLSNLYGPTEASIDVTYWHCQRNDTRAIVPIGTPIANTQMYVLDTQMRPVPIGVTGELYIGGIGLARGYFDRPDLTAERFLPSPFGSQGERIYRTGDLARHRVDGTIEYLGRIDFQVKVRGFRIELGEIEAIVGSHPDVQDTVVLAREDIPGEKRLVAYVVGRQAATLTSKDMRSYAQERLPAYMIPAMFVFLPSLPLTPHGKLDQRALPLPQWEQRQADDNFLAPHNELEKALTTIWEEVLQVPQIGIRDNFFERGGDSILGIQLVARTRQQGLSLTLKQLFHYQTIEQLSTVVHSETFMPIEHHPAEGSVPLTPIQHWFFDLELVHARHWNQALLLETATHLKPSLLEEAIGACIKQHDAFRLRFTHTDEKWQQAFSEFADAIPFTHMDLTDLAVAEQDATITCLAEQTQASLDLDHGPLMHVVLFSRGEHRRQLLLLVIHHLVIDGVSWRILLDDLQTAYQQRVQRQAIQLPGRTSSFQAWSQRLLAYAQSNTLQQERQYWLTQARKQVYSLPCEVSQDALDNTVATAQVFSAALDSEETRALLEELPSIYHTQINEILLAALALTLRQWTQASTILIDLEGHGREELFEDIDLSRTIGWFTTRFPVHLQIGEASDIAETITAVKEQLRSIPQHGIGYGLLRYLSMDTELVAQLAAQPQPEISFNYLGQLDQQRLSSLITGASPLSSGSAQSPLDKRAYLLDIICQVSDHQLHVSWEYCTQAHHQATIEQLSNGFLDALRAIIQQSTLPGAGSYSSSDFPHVPLRQEDLTQILATMAPETRMIEAINLVTPLQQGMLYETIRNPGSGIHIEQSLSTLMGPLDVATFERAWQWGVQRHDILRTGFIWHTQSEPLQITLPHVSLSLDYQDLSDLARDEQSLFVENVLRQQRMEGFDLIHPPLMHVTLFCLEEQTYRFLWTYHHLIMDGWSQQVLLSEIVARYASLRQEQPLAVSPAHPYREYLTWLQQQDRSQAEVFWQTTLRGFTQPTPLGRVQPVTQSHVQGDERSASAYLSLPASFSNALQRVTQSHRLTLSTLLQGAWALLLQRYSNTEDIVFGITVSGRPAELPGVETMVGPCINTLPLRVQVPLSRSLWSWLEDLQTHTLEMHAFEYSPAGQIHRWSDVPGKSLLYESLLVVENYPISTEDAWAEHQIGFTVGETLTKGAQTKYALTFLVGRDSILCIYDSARFTLPIVEQILSHFQAVLTAMMNDATDVTLATLSALIPEEQIPLVSMPTTELQTPPDADERMPRSPLEEVVAGVWCEVLGLDQIGRESNFFALGGHSLIATQVIGRLRAMLTIEVPLSVMFEYQTVAEMARWIEQTGRAGVALPPLSAGERPQDLLLSFAQRRLWFLDQLEPDNTAYLVPNTLLIHGAIDVPALEESLQVLVQRHESLRTTFTEHNGQPVQIIHANGQVWLPVIDLQGLDPERREQEARHLAEQETQRPCDLVKGPLLRTTVLRLEQEAHVLLLTLHHIITDGWSNNILIREMSMLYGSFAAGQSSPLPPLPLQYADYALWQRQWLQGKALETQVSYWREQLAGITPLDLPTDHPRPVVQSYRGASLAWQLPAAISTELQEFSRQQDVTLFMTLLASFQILLMRYSRQNDISVGTPIANRQHADIEGVIGFFINTLVLRTDLSAHPTFIQVLQRVREVCLGAYAHQDLPFEYVVDALEPVRDLSRSPLFQVLFVLQNTPHEQHEVAGIQMSPLEISHLVSMYDLTLSVVEDSQGLHGILEYNTDLFEAETMQHLIDHWQTLLQALLATPESPIGTHSLLTEDEQAQVLAISTGTVRPAFQEQYVHVLFEEQVARTPDAVALVFQEQCLTYEELNRRANQFAHHLQKLGVRPDVLVALCLERSLAMPLAVLAVLKAGGAYLPLDPGAPSQRQILLLTQAQPALLLTQQHLEALFTETSCPTLLVEDLESRVFHGPANTPQLDLSLDHLAYLIATSGSTGVPKGVQVTQRGLGNLAQAQAQAFAVAPGSRVLQFAALTFDASISELLMALLMGACLHLAPTTDLMPGPDLLQLLREQAITVVTLPPSALAVLPSTPLPDLQTLVVAGEPCPVEVMTHWAQGRGFFNAYGPTEATVCASIADYSLVPVPQRSLSLGEPLSNTELYLLDENQQLVPTGLVGEIYLGGPGLARGYLHQSGQTAERFIPHPWSLEPGARLYRTGDLARWQFDGRLEYLGRADQQVKLRGYRIELGEIEAVLRQHETIRDIAVVVRDEPPTGKRLVSYVVGQPGLRVSFSELRDFLQQRLPSYMLPSAWVALDALPLTPNGKIDRRALPAPDEVREVETVDEAQTPLDELLIGVWSALLGRQQVGRHDNFFALGGHSLLAAQLVTRLRTLFKIELPLRAVFANPTVAGLAQQVEQYIRQAQALPMSPLLAGPRPQELPLSFAQQRLWFLDQLEPGSAAYLVPSALLVQGALDISGVEKSLQALMQRHESLRTTFTEQHGKPVQVIHTTGQIWLPLIDLQELDPEQREQEARHLAEQEARQSCDLTQGPLLRTVVVRMEPQTHVLLLTLHHIITDGWSNGILVRELTILYRSFAAGQSSPLPPLPIQYADYALWQRQWLQGEALATQMAYWREQLAGAPPLDLPTDHPRPAIQTLRGRNQAWQFSPTLSAQLQELSRQQDVTLFMLLLASFQVLLMRYNGQHDISVGTPIANRQQAEIEGVIGFFVNTLVLRTDLSGHPTFAQVLQRVREVCLGAYAHQDLPFEKVVEEIAPERDQSRSPLFQVMLALQNTPREQETLAGVHMYPLEVEHAVSKFDLTLFAEETEQVLHGILQYNTDLFEAETITRMLGHWQNLLEEVVQNPHVSVGEVSLLSATEQVQVLEQWNATRYEYPQQGIHHLFERQALQNPDVVALVFEEQMLTYGELNRRANQLAHYLQKQGVRPEVVVGISMERCSEIAVGVLAILKAGGTYMPIDPSYPQQRLNYMLQDAHLTWLLTQKSLLPTFEGLTPDVQRAYIYLDQPPAELYQQPDSNPASFMTRDQLAYVIYTSGSTGRPKGIMLPHQALLNLFIWQAHDLPLQRGTRVLQFAPLSFDVSCQEMFTTWQGGGTLVVLPDDELRRDPDAVLQLLARQQIERIFVPYVALQQLALAAEQQVNVPLALHSIITAGEQLQITQSIATWMQRLPESSLYNHYGPSESHVVTSYMLQDDPQRWATLPPIGRPINNTQIYVLDADMQPMPVGIAGELYIGGHNLARGYLARPELTAERFVAHPFAQEPGSRLYKTGDLARYRSDGNIEFLGRIDQQVKLRGFRVEPGEIEAVLTSHPSIKDSIVIVHKEHATASHLTAYVVPQTDQDLDVNEVHRFARGQLPEYMVPTFIISLPVFPLTPSGKIDRRSLPRPEQDMQFVDEVRMTPQTPIQELVASHWHEVLQRSMISIDANFFDLGGHSLLATQIIGRLRQSFQIDLPVRSLFQFPTIRGLALEVEQLQRGSVAQSMPSLVPGDRRKPLALSFAQERFWLLEQLDRKSGIYMPAILRLYGHVEVEALQHSFEALIQRHEILRTTFTSYQGQPVQIVASAGVTSLPVIDLSELSEERRESLLQQLLQQEVHQTFDLVNGPLLHMTLLRLAEQDHVLLLTLHHILSDGWSEGLLVRDLTALYRSEITGEPALLPALPIQYADYALWQRQWFKEAVLQEQMNYWQQQLMGIPEFLDLPLDHPRPALQTYAGRRIYRQLPNTLTDKLKQLSRRENATLFMTLLASWQILLMRYSGQQDFATGTFIANRTRPELENLIGVFVNTLVLRANLTGNPSFQQLLNRVRKVALDAYAHQDVPFEKLLDTLPIERSLSHSALFQVLFTLQNYPHTPLELPGLSWKLLGREIQQARFDLIIEASENNDGLMVSLEYNTDLFEDSTVQRMLTHWQVLLEAIVEDPEQRIEQLPLMTPPEVLAQLTQTRRTAIQKFSADSIQQIFEYQVEQAPDAIAIIIEEIALTYGALNRRANQLAHYLRGQGVGPDIFVGVAMERCSDLIVAMLAILKAGGAYVPLDPSYPIERLALMLEEVDPLVVLTQSHIEPNIAAHTTQCLSLDTVWERWSGEPSSNPPTWTLPQHIAYMIYTSGSTGKPKGVMIPHANVVRLITQTQDYFHFTQQDTWTFFHSYAFDFSVWEIWGSLLTGGRMIIVPYWLSREPGKFYQLLCQEGITILNQTPSAFQQLMHVEARETPSSLLALRTIIFGGEALDVSRLAPWITRHGDQHPQLINMYGITETTVHVTYRPIVQQDSSENAGSVIGSTIPDLDGYVLDKHQQLVPIGVPGELYVGGQGLARGYWQRPDSTAERFIPHPFSALPGERLYRTGDRVRALASGELEYLGRNDQQVKLRGFRIELGEIAAVLQKLAAIREALVVLRTENNEHHYLVAYVIPQNRDDTLTIPQIQAHTRIHLPEYMVPTYIVFLEAWPLTLNGKVNYQALPVPNEQHLSHRTQYMAPQTPLQEELALMWADLLHTSQVGIHDHFFDIGGNSLLAVQLLDRMHQRLGTSLSFVSLFNASTIEQQAELLQSQTQHRRSWTPLVAIQQTGHKAPFFCVHPVIGTVYSYVRLAHLLRDDRPFYGLQAYGFYSDQTPYTTIEEMATSYVEALLAVQPEGPYYLGGHSSGGMIAYEMARQLQSRGAEIALLALLDSVPWQDPRSGNTPLSLTVPDKKIHAGAVIEYLNLFSGYRDQSIALTYEQLCDLQPEEQLKTLLEQLKAANLLAQSMSMDEFLHFMQVLITNNESYQHYQPGRYQGQITLLHCEQTSDDYQTQWAPFITQPIDEHVVPGNHFSMLTEPHVAILAAQLQRCLDETDTHS</sequence>
<dbReference type="Gene3D" id="3.40.50.1820">
    <property type="entry name" value="alpha/beta hydrolase"/>
    <property type="match status" value="1"/>
</dbReference>
<dbReference type="GO" id="GO:0003824">
    <property type="term" value="F:catalytic activity"/>
    <property type="evidence" value="ECO:0007669"/>
    <property type="project" value="InterPro"/>
</dbReference>
<dbReference type="Gene3D" id="3.30.300.30">
    <property type="match status" value="5"/>
</dbReference>
<dbReference type="Pfam" id="PF13193">
    <property type="entry name" value="AMP-binding_C"/>
    <property type="match status" value="5"/>
</dbReference>
<dbReference type="InterPro" id="IPR020806">
    <property type="entry name" value="PKS_PP-bd"/>
</dbReference>
<dbReference type="CDD" id="cd19531">
    <property type="entry name" value="LCL_NRPS-like"/>
    <property type="match status" value="4"/>
</dbReference>
<dbReference type="Gene3D" id="3.30.559.10">
    <property type="entry name" value="Chloramphenicol acetyltransferase-like domain"/>
    <property type="match status" value="6"/>
</dbReference>
<dbReference type="PROSITE" id="PS00455">
    <property type="entry name" value="AMP_BINDING"/>
    <property type="match status" value="4"/>
</dbReference>
<evidence type="ECO:0000256" key="2">
    <source>
        <dbReference type="ARBA" id="ARBA00006432"/>
    </source>
</evidence>
<dbReference type="GO" id="GO:0008610">
    <property type="term" value="P:lipid biosynthetic process"/>
    <property type="evidence" value="ECO:0007669"/>
    <property type="project" value="UniProtKB-ARBA"/>
</dbReference>
<evidence type="ECO:0000256" key="6">
    <source>
        <dbReference type="ARBA" id="ARBA00023194"/>
    </source>
</evidence>
<dbReference type="CDD" id="cd17643">
    <property type="entry name" value="A_NRPS_Cytc1-like"/>
    <property type="match status" value="1"/>
</dbReference>
<feature type="domain" description="Carrier" evidence="7">
    <location>
        <begin position="2287"/>
        <end position="2362"/>
    </location>
</feature>
<keyword evidence="9" id="KW-1185">Reference proteome</keyword>
<comment type="similarity">
    <text evidence="2">Belongs to the ATP-dependent AMP-binding enzyme family.</text>
</comment>
<evidence type="ECO:0000256" key="4">
    <source>
        <dbReference type="ARBA" id="ARBA00022553"/>
    </source>
</evidence>
<dbReference type="Proteomes" id="UP000322530">
    <property type="component" value="Unassembled WGS sequence"/>
</dbReference>
<dbReference type="SUPFAM" id="SSF53474">
    <property type="entry name" value="alpha/beta-Hydrolases"/>
    <property type="match status" value="1"/>
</dbReference>
<dbReference type="FunFam" id="1.10.1200.10:FF:000016">
    <property type="entry name" value="Non-ribosomal peptide synthase"/>
    <property type="match status" value="3"/>
</dbReference>
<dbReference type="GO" id="GO:0043041">
    <property type="term" value="P:amino acid activation for nonribosomal peptide biosynthetic process"/>
    <property type="evidence" value="ECO:0007669"/>
    <property type="project" value="TreeGrafter"/>
</dbReference>
<evidence type="ECO:0000256" key="5">
    <source>
        <dbReference type="ARBA" id="ARBA00022737"/>
    </source>
</evidence>
<dbReference type="InterPro" id="IPR020845">
    <property type="entry name" value="AMP-binding_CS"/>
</dbReference>
<dbReference type="FunFam" id="3.30.559.10:FF:000012">
    <property type="entry name" value="Non-ribosomal peptide synthetase"/>
    <property type="match status" value="4"/>
</dbReference>
<dbReference type="GO" id="GO:0017000">
    <property type="term" value="P:antibiotic biosynthetic process"/>
    <property type="evidence" value="ECO:0007669"/>
    <property type="project" value="UniProtKB-KW"/>
</dbReference>
<dbReference type="PROSITE" id="PS50075">
    <property type="entry name" value="CARRIER"/>
    <property type="match status" value="6"/>
</dbReference>
<dbReference type="NCBIfam" id="TIGR01720">
    <property type="entry name" value="NRPS-para261"/>
    <property type="match status" value="1"/>
</dbReference>
<dbReference type="FunFam" id="3.40.50.12780:FF:000012">
    <property type="entry name" value="Non-ribosomal peptide synthetase"/>
    <property type="match status" value="4"/>
</dbReference>
<feature type="domain" description="Carrier" evidence="7">
    <location>
        <begin position="197"/>
        <end position="272"/>
    </location>
</feature>
<evidence type="ECO:0000256" key="3">
    <source>
        <dbReference type="ARBA" id="ARBA00022450"/>
    </source>
</evidence>
<comment type="cofactor">
    <cofactor evidence="1">
        <name>pantetheine 4'-phosphate</name>
        <dbReference type="ChEBI" id="CHEBI:47942"/>
    </cofactor>
</comment>
<keyword evidence="6" id="KW-0045">Antibiotic biosynthesis</keyword>
<dbReference type="InterPro" id="IPR020802">
    <property type="entry name" value="TesA-like"/>
</dbReference>
<keyword evidence="3" id="KW-0596">Phosphopantetheine</keyword>
<dbReference type="GO" id="GO:0072330">
    <property type="term" value="P:monocarboxylic acid biosynthetic process"/>
    <property type="evidence" value="ECO:0007669"/>
    <property type="project" value="UniProtKB-ARBA"/>
</dbReference>
<dbReference type="FunFam" id="2.30.38.10:FF:000001">
    <property type="entry name" value="Non-ribosomal peptide synthetase PvdI"/>
    <property type="match status" value="5"/>
</dbReference>
<dbReference type="SUPFAM" id="SSF56801">
    <property type="entry name" value="Acetyl-CoA synthetase-like"/>
    <property type="match status" value="5"/>
</dbReference>
<dbReference type="InterPro" id="IPR001031">
    <property type="entry name" value="Thioesterase"/>
</dbReference>
<proteinExistence type="inferred from homology"/>
<dbReference type="CDD" id="cd17646">
    <property type="entry name" value="A_NRPS_AB3403-like"/>
    <property type="match status" value="1"/>
</dbReference>
<evidence type="ECO:0000259" key="7">
    <source>
        <dbReference type="PROSITE" id="PS50075"/>
    </source>
</evidence>
<dbReference type="InterPro" id="IPR010060">
    <property type="entry name" value="NRPS_synth"/>
</dbReference>
<dbReference type="Gene3D" id="3.30.559.30">
    <property type="entry name" value="Nonribosomal peptide synthetase, condensation domain"/>
    <property type="match status" value="6"/>
</dbReference>